<protein>
    <submittedName>
        <fullName evidence="5">G_PROTEIN_RECEP_F1_2 domain-containing protein</fullName>
    </submittedName>
</protein>
<sequence length="436" mass="49358">MGDVLFKSLDVFSSDMPWYHCVGSKSRAYCHSTQRDCRSVKPFGYLPSLYQRRYYNVDVFTAQLSNELRSVNLTDTIPLVHYNDAIVITTLTTIIFIFQAMVHAETRNAFVLQMAQGDFNVFSQTYLNLNNYTVKANRASSKIYAIFMGSLEAYGDLYPPLIFILSLFGTVSAISSKDCYLFQVSLATNVLPMTALVVLLCELFVIVFFYGIRRLFSNVATMVTSGTRRHSQIKMTDYLLNLLMAALWIGVIPIALSPAEPILNMQCNWERGQKRDGKKHGDEDRISAGDFKKIRKGCEGGKKSKRDEQKKASPSKQGRKSEGRLEGGKINVDRQNREKLDENHVSRGQNKKSYGRKGHRLSGEGMSGESCSRERHGRHRAGGEVVSGESHSREGYSRNRTSGEALSRESYSRKRSREEKRHKKASRDSQDNEGEE</sequence>
<dbReference type="Proteomes" id="UP000267027">
    <property type="component" value="Unassembled WGS sequence"/>
</dbReference>
<evidence type="ECO:0000313" key="5">
    <source>
        <dbReference type="WBParaSite" id="ACOC_0000003601-mRNA-1"/>
    </source>
</evidence>
<feature type="compositionally biased region" description="Basic and acidic residues" evidence="1">
    <location>
        <begin position="406"/>
        <end position="419"/>
    </location>
</feature>
<dbReference type="AlphaFoldDB" id="A0A158PCY8"/>
<organism evidence="5">
    <name type="scientific">Angiostrongylus costaricensis</name>
    <name type="common">Nematode worm</name>
    <dbReference type="NCBI Taxonomy" id="334426"/>
    <lineage>
        <taxon>Eukaryota</taxon>
        <taxon>Metazoa</taxon>
        <taxon>Ecdysozoa</taxon>
        <taxon>Nematoda</taxon>
        <taxon>Chromadorea</taxon>
        <taxon>Rhabditida</taxon>
        <taxon>Rhabditina</taxon>
        <taxon>Rhabditomorpha</taxon>
        <taxon>Strongyloidea</taxon>
        <taxon>Metastrongylidae</taxon>
        <taxon>Angiostrongylus</taxon>
    </lineage>
</organism>
<evidence type="ECO:0000313" key="3">
    <source>
        <dbReference type="EMBL" id="VDM51622.1"/>
    </source>
</evidence>
<evidence type="ECO:0000256" key="1">
    <source>
        <dbReference type="SAM" id="MobiDB-lite"/>
    </source>
</evidence>
<name>A0A158PCY8_ANGCS</name>
<feature type="region of interest" description="Disordered" evidence="1">
    <location>
        <begin position="295"/>
        <end position="436"/>
    </location>
</feature>
<dbReference type="WBParaSite" id="ACOC_0000003601-mRNA-1">
    <property type="protein sequence ID" value="ACOC_0000003601-mRNA-1"/>
    <property type="gene ID" value="ACOC_0000003601"/>
</dbReference>
<feature type="transmembrane region" description="Helical" evidence="2">
    <location>
        <begin position="85"/>
        <end position="104"/>
    </location>
</feature>
<reference evidence="3 4" key="2">
    <citation type="submission" date="2018-11" db="EMBL/GenBank/DDBJ databases">
        <authorList>
            <consortium name="Pathogen Informatics"/>
        </authorList>
    </citation>
    <scope>NUCLEOTIDE SEQUENCE [LARGE SCALE GENOMIC DNA]</scope>
    <source>
        <strain evidence="3 4">Costa Rica</strain>
    </source>
</reference>
<feature type="compositionally biased region" description="Basic residues" evidence="1">
    <location>
        <begin position="349"/>
        <end position="360"/>
    </location>
</feature>
<feature type="transmembrane region" description="Helical" evidence="2">
    <location>
        <begin position="190"/>
        <end position="212"/>
    </location>
</feature>
<keyword evidence="4" id="KW-1185">Reference proteome</keyword>
<keyword evidence="2" id="KW-0812">Transmembrane</keyword>
<feature type="transmembrane region" description="Helical" evidence="2">
    <location>
        <begin position="157"/>
        <end position="175"/>
    </location>
</feature>
<feature type="transmembrane region" description="Helical" evidence="2">
    <location>
        <begin position="238"/>
        <end position="256"/>
    </location>
</feature>
<proteinExistence type="predicted"/>
<evidence type="ECO:0000313" key="4">
    <source>
        <dbReference type="Proteomes" id="UP000267027"/>
    </source>
</evidence>
<keyword evidence="2" id="KW-0472">Membrane</keyword>
<reference evidence="5" key="1">
    <citation type="submission" date="2016-04" db="UniProtKB">
        <authorList>
            <consortium name="WormBaseParasite"/>
        </authorList>
    </citation>
    <scope>IDENTIFICATION</scope>
</reference>
<feature type="compositionally biased region" description="Basic and acidic residues" evidence="1">
    <location>
        <begin position="319"/>
        <end position="345"/>
    </location>
</feature>
<feature type="compositionally biased region" description="Basic and acidic residues" evidence="1">
    <location>
        <begin position="295"/>
        <end position="311"/>
    </location>
</feature>
<dbReference type="EMBL" id="UYYA01000002">
    <property type="protein sequence ID" value="VDM51622.1"/>
    <property type="molecule type" value="Genomic_DNA"/>
</dbReference>
<keyword evidence="2" id="KW-1133">Transmembrane helix</keyword>
<dbReference type="OrthoDB" id="5839416at2759"/>
<gene>
    <name evidence="3" type="ORF">ACOC_LOCUS37</name>
</gene>
<evidence type="ECO:0000256" key="2">
    <source>
        <dbReference type="SAM" id="Phobius"/>
    </source>
</evidence>
<accession>A0A158PCY8</accession>